<dbReference type="PANTHER" id="PTHR42709">
    <property type="entry name" value="ALKALINE PHOSPHATASE LIKE PROTEIN"/>
    <property type="match status" value="1"/>
</dbReference>
<comment type="caution">
    <text evidence="8">The sequence shown here is derived from an EMBL/GenBank/DDBJ whole genome shotgun (WGS) entry which is preliminary data.</text>
</comment>
<organism evidence="8 9">
    <name type="scientific">Limnobacter humi</name>
    <dbReference type="NCBI Taxonomy" id="1778671"/>
    <lineage>
        <taxon>Bacteria</taxon>
        <taxon>Pseudomonadati</taxon>
        <taxon>Pseudomonadota</taxon>
        <taxon>Betaproteobacteria</taxon>
        <taxon>Burkholderiales</taxon>
        <taxon>Burkholderiaceae</taxon>
        <taxon>Limnobacter</taxon>
    </lineage>
</organism>
<dbReference type="EMBL" id="JANIGO010000002">
    <property type="protein sequence ID" value="MCQ8896442.1"/>
    <property type="molecule type" value="Genomic_DNA"/>
</dbReference>
<keyword evidence="2" id="KW-1003">Cell membrane</keyword>
<protein>
    <submittedName>
        <fullName evidence="8">VTT domain-containing protein</fullName>
    </submittedName>
</protein>
<accession>A0ABT1WFZ9</accession>
<evidence type="ECO:0000256" key="5">
    <source>
        <dbReference type="ARBA" id="ARBA00023136"/>
    </source>
</evidence>
<dbReference type="InterPro" id="IPR036873">
    <property type="entry name" value="Rhodanese-like_dom_sf"/>
</dbReference>
<gene>
    <name evidence="8" type="ORF">NQT62_08360</name>
</gene>
<feature type="transmembrane region" description="Helical" evidence="6">
    <location>
        <begin position="173"/>
        <end position="193"/>
    </location>
</feature>
<feature type="transmembrane region" description="Helical" evidence="6">
    <location>
        <begin position="47"/>
        <end position="68"/>
    </location>
</feature>
<keyword evidence="9" id="KW-1185">Reference proteome</keyword>
<dbReference type="Gene3D" id="3.40.250.10">
    <property type="entry name" value="Rhodanese-like domain"/>
    <property type="match status" value="1"/>
</dbReference>
<dbReference type="InterPro" id="IPR032816">
    <property type="entry name" value="VTT_dom"/>
</dbReference>
<name>A0ABT1WFZ9_9BURK</name>
<reference evidence="8 9" key="1">
    <citation type="submission" date="2022-07" db="EMBL/GenBank/DDBJ databases">
        <authorList>
            <person name="Xamxidin M."/>
            <person name="Wu M."/>
        </authorList>
    </citation>
    <scope>NUCLEOTIDE SEQUENCE [LARGE SCALE GENOMIC DNA]</scope>
    <source>
        <strain evidence="8 9">NBRC 111650</strain>
    </source>
</reference>
<dbReference type="PANTHER" id="PTHR42709:SF6">
    <property type="entry name" value="UNDECAPRENYL PHOSPHATE TRANSPORTER A"/>
    <property type="match status" value="1"/>
</dbReference>
<dbReference type="RefSeq" id="WP_256764215.1">
    <property type="nucleotide sequence ID" value="NZ_JANIGO010000002.1"/>
</dbReference>
<keyword evidence="3 6" id="KW-0812">Transmembrane</keyword>
<evidence type="ECO:0000256" key="1">
    <source>
        <dbReference type="ARBA" id="ARBA00004651"/>
    </source>
</evidence>
<evidence type="ECO:0000313" key="9">
    <source>
        <dbReference type="Proteomes" id="UP001204142"/>
    </source>
</evidence>
<dbReference type="Proteomes" id="UP001204142">
    <property type="component" value="Unassembled WGS sequence"/>
</dbReference>
<dbReference type="InterPro" id="IPR051311">
    <property type="entry name" value="DedA_domain"/>
</dbReference>
<dbReference type="PROSITE" id="PS50206">
    <property type="entry name" value="RHODANESE_3"/>
    <property type="match status" value="1"/>
</dbReference>
<evidence type="ECO:0000259" key="7">
    <source>
        <dbReference type="PROSITE" id="PS50206"/>
    </source>
</evidence>
<feature type="transmembrane region" description="Helical" evidence="6">
    <location>
        <begin position="133"/>
        <end position="158"/>
    </location>
</feature>
<evidence type="ECO:0000256" key="4">
    <source>
        <dbReference type="ARBA" id="ARBA00022989"/>
    </source>
</evidence>
<dbReference type="Pfam" id="PF09335">
    <property type="entry name" value="VTT_dom"/>
    <property type="match status" value="1"/>
</dbReference>
<keyword evidence="5 6" id="KW-0472">Membrane</keyword>
<evidence type="ECO:0000256" key="6">
    <source>
        <dbReference type="SAM" id="Phobius"/>
    </source>
</evidence>
<evidence type="ECO:0000256" key="2">
    <source>
        <dbReference type="ARBA" id="ARBA00022475"/>
    </source>
</evidence>
<dbReference type="InterPro" id="IPR001763">
    <property type="entry name" value="Rhodanese-like_dom"/>
</dbReference>
<feature type="domain" description="Rhodanese" evidence="7">
    <location>
        <begin position="214"/>
        <end position="309"/>
    </location>
</feature>
<evidence type="ECO:0000256" key="3">
    <source>
        <dbReference type="ARBA" id="ARBA00022692"/>
    </source>
</evidence>
<evidence type="ECO:0000313" key="8">
    <source>
        <dbReference type="EMBL" id="MCQ8896442.1"/>
    </source>
</evidence>
<sequence length="309" mass="33344">MNVMGVGMGVSDTRELLVFVNVLLQQLGAPVPAVPTMVVSAGLSTSWANVLLLALIATGASLLADWVWYAAGRYYGYRVLSGLCRLSINPESCVSTTELRFRNWGPWSLVLAKFIPGFSTVAPPIAGAVKMPVLSFTLASALGAFLWAFAAMLAGWLFQEQVTAVFDLLRSNWMAMLLVVGLMVSVWLLWKISRRLAYAAKMKSPRISPADLQRFLGSVNEPVRLLDLRPQPIKEAEPLAGWLDANPDTVLAQASQWGAGDFIVTMCACPGDVTANQVASALQEAGFLNAKTLEGGYGAWSTQIQTKSM</sequence>
<dbReference type="SUPFAM" id="SSF52821">
    <property type="entry name" value="Rhodanese/Cell cycle control phosphatase"/>
    <property type="match status" value="1"/>
</dbReference>
<keyword evidence="4 6" id="KW-1133">Transmembrane helix</keyword>
<comment type="subcellular location">
    <subcellularLocation>
        <location evidence="1">Cell membrane</location>
        <topology evidence="1">Multi-pass membrane protein</topology>
    </subcellularLocation>
</comment>
<proteinExistence type="predicted"/>